<accession>A0A645ES01</accession>
<sequence length="112" mass="12518">MSAVADIGWVGRPEGGMADIEVAAIFGSRTAMLGTDNDLFEVLKRFAPGAIRPKLWMRCGVGDELVSTNREFKARLEAAGGWKLDYREQPGVHDWNFWLGIMPELLDFFTAR</sequence>
<organism evidence="1">
    <name type="scientific">bioreactor metagenome</name>
    <dbReference type="NCBI Taxonomy" id="1076179"/>
    <lineage>
        <taxon>unclassified sequences</taxon>
        <taxon>metagenomes</taxon>
        <taxon>ecological metagenomes</taxon>
    </lineage>
</organism>
<dbReference type="InterPro" id="IPR029058">
    <property type="entry name" value="AB_hydrolase_fold"/>
</dbReference>
<protein>
    <recommendedName>
        <fullName evidence="2">Carbohydrate acetyl esterase/feruloyl esterase</fullName>
    </recommendedName>
</protein>
<gene>
    <name evidence="1" type="ORF">SDC9_150530</name>
</gene>
<comment type="caution">
    <text evidence="1">The sequence shown here is derived from an EMBL/GenBank/DDBJ whole genome shotgun (WGS) entry which is preliminary data.</text>
</comment>
<dbReference type="SUPFAM" id="SSF53474">
    <property type="entry name" value="alpha/beta-Hydrolases"/>
    <property type="match status" value="1"/>
</dbReference>
<proteinExistence type="predicted"/>
<dbReference type="Gene3D" id="3.40.50.1820">
    <property type="entry name" value="alpha/beta hydrolase"/>
    <property type="match status" value="1"/>
</dbReference>
<name>A0A645ES01_9ZZZZ</name>
<dbReference type="EMBL" id="VSSQ01049228">
    <property type="protein sequence ID" value="MPN03303.1"/>
    <property type="molecule type" value="Genomic_DNA"/>
</dbReference>
<evidence type="ECO:0000313" key="1">
    <source>
        <dbReference type="EMBL" id="MPN03303.1"/>
    </source>
</evidence>
<reference evidence="1" key="1">
    <citation type="submission" date="2019-08" db="EMBL/GenBank/DDBJ databases">
        <authorList>
            <person name="Kucharzyk K."/>
            <person name="Murdoch R.W."/>
            <person name="Higgins S."/>
            <person name="Loffler F."/>
        </authorList>
    </citation>
    <scope>NUCLEOTIDE SEQUENCE</scope>
</reference>
<evidence type="ECO:0008006" key="2">
    <source>
        <dbReference type="Google" id="ProtNLM"/>
    </source>
</evidence>
<dbReference type="AlphaFoldDB" id="A0A645ES01"/>